<dbReference type="SMART" id="SM00426">
    <property type="entry name" value="TEA"/>
    <property type="match status" value="1"/>
</dbReference>
<feature type="region of interest" description="Disordered" evidence="3">
    <location>
        <begin position="101"/>
        <end position="128"/>
    </location>
</feature>
<evidence type="ECO:0000259" key="4">
    <source>
        <dbReference type="PROSITE" id="PS51088"/>
    </source>
</evidence>
<evidence type="ECO:0000256" key="2">
    <source>
        <dbReference type="PROSITE-ProRule" id="PRU00505"/>
    </source>
</evidence>
<dbReference type="STRING" id="945553.A0A0D2QAT4"/>
<dbReference type="OrthoDB" id="10006572at2759"/>
<dbReference type="Pfam" id="PF01285">
    <property type="entry name" value="TEA"/>
    <property type="match status" value="1"/>
</dbReference>
<dbReference type="AlphaFoldDB" id="A0A0D2QAT4"/>
<dbReference type="PROSITE" id="PS51088">
    <property type="entry name" value="TEA_2"/>
    <property type="match status" value="1"/>
</dbReference>
<feature type="region of interest" description="Disordered" evidence="3">
    <location>
        <begin position="235"/>
        <end position="280"/>
    </location>
</feature>
<feature type="compositionally biased region" description="Low complexity" evidence="3">
    <location>
        <begin position="266"/>
        <end position="280"/>
    </location>
</feature>
<organism evidence="5 6">
    <name type="scientific">Hypholoma sublateritium (strain FD-334 SS-4)</name>
    <dbReference type="NCBI Taxonomy" id="945553"/>
    <lineage>
        <taxon>Eukaryota</taxon>
        <taxon>Fungi</taxon>
        <taxon>Dikarya</taxon>
        <taxon>Basidiomycota</taxon>
        <taxon>Agaricomycotina</taxon>
        <taxon>Agaricomycetes</taxon>
        <taxon>Agaricomycetidae</taxon>
        <taxon>Agaricales</taxon>
        <taxon>Agaricineae</taxon>
        <taxon>Strophariaceae</taxon>
        <taxon>Hypholoma</taxon>
    </lineage>
</organism>
<feature type="compositionally biased region" description="Low complexity" evidence="3">
    <location>
        <begin position="101"/>
        <end position="114"/>
    </location>
</feature>
<proteinExistence type="inferred from homology"/>
<sequence length="575" mass="64089">MARPVPRGATRTFQSDQAEGTKNTACVILALVRSGQPLLLWVSYNELNEIAALIGWVPNTVYSTVTEIYPTVLEVASEGINQKDPLILFLVFSEDLPPMSSSCSVESSPESKSPSTRHSTVDSFKAPPLQLQNPRTHDVFQSIVKGRKSWKTLRGGEVVWPPELEAALIEGLENYQPDDSRETRLLGRFPMRNRFISDWIFEKTGKRRTAKQVGSRLQQLRDTCGGKLLNLLSPTRRPCRTPSLSPEYQHKDGHMAFPPPLRYDSETSSDSSASAPATPTEAHATLQNLLYRGVEPRIEETPNTIVYIDLLPEDFHAGDTLTSSWTYTSQATEEERSWTERGYKVVKPSKEPRHLRAIDPTVTLLSNTATSAQSYFTVHTDDGIVFSEATTLEPMGSTSDGHLLYKTSLVPSFWNTIAQSSDASQYIIIQRVVQDSASSSSSSSTIFSAMYRFNYLCLSSQQIDTTFSAAPNMVHTDHSMQLHQHQKQDFSFDTMLQMTDDGFGLDMMAFNSKTPQAPFYDLTYMRTDWSNSSPADSAYASPIDCSRPMPGVMNGGEQLLSTSPYNMEDVPNYAL</sequence>
<feature type="DNA-binding region" description="TEA" evidence="2">
    <location>
        <begin position="153"/>
        <end position="227"/>
    </location>
</feature>
<comment type="similarity">
    <text evidence="1">Belongs to the TEC1 family.</text>
</comment>
<accession>A0A0D2QAT4</accession>
<evidence type="ECO:0000256" key="3">
    <source>
        <dbReference type="SAM" id="MobiDB-lite"/>
    </source>
</evidence>
<feature type="domain" description="TEA" evidence="4">
    <location>
        <begin position="153"/>
        <end position="227"/>
    </location>
</feature>
<protein>
    <recommendedName>
        <fullName evidence="4">TEA domain-containing protein</fullName>
    </recommendedName>
</protein>
<evidence type="ECO:0000313" key="5">
    <source>
        <dbReference type="EMBL" id="KJA28725.1"/>
    </source>
</evidence>
<keyword evidence="6" id="KW-1185">Reference proteome</keyword>
<dbReference type="Proteomes" id="UP000054270">
    <property type="component" value="Unassembled WGS sequence"/>
</dbReference>
<dbReference type="Gene3D" id="6.10.20.40">
    <property type="entry name" value="TEA/ATTS domain"/>
    <property type="match status" value="1"/>
</dbReference>
<gene>
    <name evidence="5" type="ORF">HYPSUDRAFT_617353</name>
</gene>
<reference evidence="6" key="1">
    <citation type="submission" date="2014-04" db="EMBL/GenBank/DDBJ databases">
        <title>Evolutionary Origins and Diversification of the Mycorrhizal Mutualists.</title>
        <authorList>
            <consortium name="DOE Joint Genome Institute"/>
            <consortium name="Mycorrhizal Genomics Consortium"/>
            <person name="Kohler A."/>
            <person name="Kuo A."/>
            <person name="Nagy L.G."/>
            <person name="Floudas D."/>
            <person name="Copeland A."/>
            <person name="Barry K.W."/>
            <person name="Cichocki N."/>
            <person name="Veneault-Fourrey C."/>
            <person name="LaButti K."/>
            <person name="Lindquist E.A."/>
            <person name="Lipzen A."/>
            <person name="Lundell T."/>
            <person name="Morin E."/>
            <person name="Murat C."/>
            <person name="Riley R."/>
            <person name="Ohm R."/>
            <person name="Sun H."/>
            <person name="Tunlid A."/>
            <person name="Henrissat B."/>
            <person name="Grigoriev I.V."/>
            <person name="Hibbett D.S."/>
            <person name="Martin F."/>
        </authorList>
    </citation>
    <scope>NUCLEOTIDE SEQUENCE [LARGE SCALE GENOMIC DNA]</scope>
    <source>
        <strain evidence="6">FD-334 SS-4</strain>
    </source>
</reference>
<dbReference type="InterPro" id="IPR000818">
    <property type="entry name" value="TEA/ATTS_dom"/>
</dbReference>
<dbReference type="GO" id="GO:0003700">
    <property type="term" value="F:DNA-binding transcription factor activity"/>
    <property type="evidence" value="ECO:0007669"/>
    <property type="project" value="InterPro"/>
</dbReference>
<dbReference type="InterPro" id="IPR038096">
    <property type="entry name" value="TEA/ATTS_sf"/>
</dbReference>
<evidence type="ECO:0000313" key="6">
    <source>
        <dbReference type="Proteomes" id="UP000054270"/>
    </source>
</evidence>
<evidence type="ECO:0000256" key="1">
    <source>
        <dbReference type="ARBA" id="ARBA00008421"/>
    </source>
</evidence>
<name>A0A0D2QAT4_HYPSF</name>
<dbReference type="EMBL" id="KN817520">
    <property type="protein sequence ID" value="KJA28725.1"/>
    <property type="molecule type" value="Genomic_DNA"/>
</dbReference>